<dbReference type="AlphaFoldDB" id="U4L9Y2"/>
<reference evidence="2 3" key="1">
    <citation type="journal article" date="2013" name="PLoS Genet.">
        <title>The genome and development-dependent transcriptomes of Pyronema confluens: a window into fungal evolution.</title>
        <authorList>
            <person name="Traeger S."/>
            <person name="Altegoer F."/>
            <person name="Freitag M."/>
            <person name="Gabaldon T."/>
            <person name="Kempken F."/>
            <person name="Kumar A."/>
            <person name="Marcet-Houben M."/>
            <person name="Poggeler S."/>
            <person name="Stajich J.E."/>
            <person name="Nowrousian M."/>
        </authorList>
    </citation>
    <scope>NUCLEOTIDE SEQUENCE [LARGE SCALE GENOMIC DNA]</scope>
    <source>
        <strain evidence="3">CBS 100304</strain>
        <tissue evidence="2">Vegetative mycelium</tissue>
    </source>
</reference>
<dbReference type="Proteomes" id="UP000018144">
    <property type="component" value="Unassembled WGS sequence"/>
</dbReference>
<evidence type="ECO:0000313" key="2">
    <source>
        <dbReference type="EMBL" id="CCX06994.1"/>
    </source>
</evidence>
<proteinExistence type="predicted"/>
<feature type="compositionally biased region" description="Basic and acidic residues" evidence="1">
    <location>
        <begin position="24"/>
        <end position="41"/>
    </location>
</feature>
<sequence>MTPRGKQREMVGSYAVDSGDDDVVVEREEYGETDRLSEGQHDSSVQQLQQEEFEEQEQQPYEQQEQLE</sequence>
<feature type="compositionally biased region" description="Low complexity" evidence="1">
    <location>
        <begin position="58"/>
        <end position="68"/>
    </location>
</feature>
<protein>
    <submittedName>
        <fullName evidence="2">Uncharacterized protein</fullName>
    </submittedName>
</protein>
<accession>U4L9Y2</accession>
<keyword evidence="3" id="KW-1185">Reference proteome</keyword>
<dbReference type="EMBL" id="HF935329">
    <property type="protein sequence ID" value="CCX06994.1"/>
    <property type="molecule type" value="Genomic_DNA"/>
</dbReference>
<evidence type="ECO:0000256" key="1">
    <source>
        <dbReference type="SAM" id="MobiDB-lite"/>
    </source>
</evidence>
<name>U4L9Y2_PYROM</name>
<gene>
    <name evidence="2" type="ORF">PCON_06581</name>
</gene>
<evidence type="ECO:0000313" key="3">
    <source>
        <dbReference type="Proteomes" id="UP000018144"/>
    </source>
</evidence>
<feature type="region of interest" description="Disordered" evidence="1">
    <location>
        <begin position="1"/>
        <end position="68"/>
    </location>
</feature>
<organism evidence="2 3">
    <name type="scientific">Pyronema omphalodes (strain CBS 100304)</name>
    <name type="common">Pyronema confluens</name>
    <dbReference type="NCBI Taxonomy" id="1076935"/>
    <lineage>
        <taxon>Eukaryota</taxon>
        <taxon>Fungi</taxon>
        <taxon>Dikarya</taxon>
        <taxon>Ascomycota</taxon>
        <taxon>Pezizomycotina</taxon>
        <taxon>Pezizomycetes</taxon>
        <taxon>Pezizales</taxon>
        <taxon>Pyronemataceae</taxon>
        <taxon>Pyronema</taxon>
    </lineage>
</organism>